<feature type="domain" description="C2H2-type" evidence="8">
    <location>
        <begin position="19"/>
        <end position="46"/>
    </location>
</feature>
<dbReference type="InterPro" id="IPR036236">
    <property type="entry name" value="Znf_C2H2_sf"/>
</dbReference>
<protein>
    <recommendedName>
        <fullName evidence="8">C2H2-type domain-containing protein</fullName>
    </recommendedName>
</protein>
<sequence length="56" mass="6712">MVSNIEKLPDSQDADRRRHACTHCEKRFVRPSGLRTHMRSHTGEKRNERRYVYANN</sequence>
<dbReference type="SMART" id="SM00355">
    <property type="entry name" value="ZnF_C2H2"/>
    <property type="match status" value="1"/>
</dbReference>
<comment type="subcellular location">
    <subcellularLocation>
        <location evidence="1">Nucleus</location>
    </subcellularLocation>
</comment>
<reference evidence="9 10" key="1">
    <citation type="journal article" date="2014" name="PLoS Genet.">
        <title>Analysis of the Phlebiopsis gigantea genome, transcriptome and secretome provides insight into its pioneer colonization strategies of wood.</title>
        <authorList>
            <person name="Hori C."/>
            <person name="Ishida T."/>
            <person name="Igarashi K."/>
            <person name="Samejima M."/>
            <person name="Suzuki H."/>
            <person name="Master E."/>
            <person name="Ferreira P."/>
            <person name="Ruiz-Duenas F.J."/>
            <person name="Held B."/>
            <person name="Canessa P."/>
            <person name="Larrondo L.F."/>
            <person name="Schmoll M."/>
            <person name="Druzhinina I.S."/>
            <person name="Kubicek C.P."/>
            <person name="Gaskell J.A."/>
            <person name="Kersten P."/>
            <person name="St John F."/>
            <person name="Glasner J."/>
            <person name="Sabat G."/>
            <person name="Splinter BonDurant S."/>
            <person name="Syed K."/>
            <person name="Yadav J."/>
            <person name="Mgbeahuruike A.C."/>
            <person name="Kovalchuk A."/>
            <person name="Asiegbu F.O."/>
            <person name="Lackner G."/>
            <person name="Hoffmeister D."/>
            <person name="Rencoret J."/>
            <person name="Gutierrez A."/>
            <person name="Sun H."/>
            <person name="Lindquist E."/>
            <person name="Barry K."/>
            <person name="Riley R."/>
            <person name="Grigoriev I.V."/>
            <person name="Henrissat B."/>
            <person name="Kues U."/>
            <person name="Berka R.M."/>
            <person name="Martinez A.T."/>
            <person name="Covert S.F."/>
            <person name="Blanchette R.A."/>
            <person name="Cullen D."/>
        </authorList>
    </citation>
    <scope>NUCLEOTIDE SEQUENCE [LARGE SCALE GENOMIC DNA]</scope>
    <source>
        <strain evidence="9 10">11061_1 CR5-6</strain>
    </source>
</reference>
<dbReference type="Gene3D" id="3.30.160.60">
    <property type="entry name" value="Classic Zinc Finger"/>
    <property type="match status" value="1"/>
</dbReference>
<keyword evidence="4 7" id="KW-0863">Zinc-finger</keyword>
<dbReference type="Proteomes" id="UP000053257">
    <property type="component" value="Unassembled WGS sequence"/>
</dbReference>
<evidence type="ECO:0000256" key="4">
    <source>
        <dbReference type="ARBA" id="ARBA00022771"/>
    </source>
</evidence>
<dbReference type="HOGENOM" id="CLU_3014960_0_0_1"/>
<dbReference type="PROSITE" id="PS00028">
    <property type="entry name" value="ZINC_FINGER_C2H2_1"/>
    <property type="match status" value="1"/>
</dbReference>
<gene>
    <name evidence="9" type="ORF">PHLGIDRAFT_24763</name>
</gene>
<dbReference type="SUPFAM" id="SSF57667">
    <property type="entry name" value="beta-beta-alpha zinc fingers"/>
    <property type="match status" value="1"/>
</dbReference>
<evidence type="ECO:0000256" key="1">
    <source>
        <dbReference type="ARBA" id="ARBA00004123"/>
    </source>
</evidence>
<keyword evidence="10" id="KW-1185">Reference proteome</keyword>
<name>A0A0C3NM05_PHLG1</name>
<organism evidence="9 10">
    <name type="scientific">Phlebiopsis gigantea (strain 11061_1 CR5-6)</name>
    <name type="common">White-rot fungus</name>
    <name type="synonym">Peniophora gigantea</name>
    <dbReference type="NCBI Taxonomy" id="745531"/>
    <lineage>
        <taxon>Eukaryota</taxon>
        <taxon>Fungi</taxon>
        <taxon>Dikarya</taxon>
        <taxon>Basidiomycota</taxon>
        <taxon>Agaricomycotina</taxon>
        <taxon>Agaricomycetes</taxon>
        <taxon>Polyporales</taxon>
        <taxon>Phanerochaetaceae</taxon>
        <taxon>Phlebiopsis</taxon>
    </lineage>
</organism>
<evidence type="ECO:0000313" key="9">
    <source>
        <dbReference type="EMBL" id="KIP06089.1"/>
    </source>
</evidence>
<dbReference type="EMBL" id="KN840526">
    <property type="protein sequence ID" value="KIP06089.1"/>
    <property type="molecule type" value="Genomic_DNA"/>
</dbReference>
<evidence type="ECO:0000313" key="10">
    <source>
        <dbReference type="Proteomes" id="UP000053257"/>
    </source>
</evidence>
<dbReference type="PROSITE" id="PS50157">
    <property type="entry name" value="ZINC_FINGER_C2H2_2"/>
    <property type="match status" value="1"/>
</dbReference>
<dbReference type="GO" id="GO:0008270">
    <property type="term" value="F:zinc ion binding"/>
    <property type="evidence" value="ECO:0007669"/>
    <property type="project" value="UniProtKB-KW"/>
</dbReference>
<dbReference type="Pfam" id="PF00096">
    <property type="entry name" value="zf-C2H2"/>
    <property type="match status" value="1"/>
</dbReference>
<evidence type="ECO:0000256" key="6">
    <source>
        <dbReference type="ARBA" id="ARBA00023242"/>
    </source>
</evidence>
<evidence type="ECO:0000256" key="3">
    <source>
        <dbReference type="ARBA" id="ARBA00022737"/>
    </source>
</evidence>
<keyword evidence="6" id="KW-0539">Nucleus</keyword>
<accession>A0A0C3NM05</accession>
<dbReference type="AlphaFoldDB" id="A0A0C3NM05"/>
<dbReference type="GO" id="GO:0005634">
    <property type="term" value="C:nucleus"/>
    <property type="evidence" value="ECO:0007669"/>
    <property type="project" value="UniProtKB-SubCell"/>
</dbReference>
<evidence type="ECO:0000256" key="7">
    <source>
        <dbReference type="PROSITE-ProRule" id="PRU00042"/>
    </source>
</evidence>
<evidence type="ECO:0000259" key="8">
    <source>
        <dbReference type="PROSITE" id="PS50157"/>
    </source>
</evidence>
<dbReference type="OrthoDB" id="3264071at2759"/>
<dbReference type="InterPro" id="IPR013087">
    <property type="entry name" value="Znf_C2H2_type"/>
</dbReference>
<keyword evidence="5" id="KW-0862">Zinc</keyword>
<keyword evidence="2" id="KW-0479">Metal-binding</keyword>
<keyword evidence="3" id="KW-0677">Repeat</keyword>
<dbReference type="FunFam" id="3.30.160.60:FF:000145">
    <property type="entry name" value="Zinc finger protein 574"/>
    <property type="match status" value="1"/>
</dbReference>
<proteinExistence type="predicted"/>
<evidence type="ECO:0000256" key="2">
    <source>
        <dbReference type="ARBA" id="ARBA00022723"/>
    </source>
</evidence>
<evidence type="ECO:0000256" key="5">
    <source>
        <dbReference type="ARBA" id="ARBA00022833"/>
    </source>
</evidence>